<dbReference type="Proteomes" id="UP000186524">
    <property type="component" value="Unassembled WGS sequence"/>
</dbReference>
<sequence length="99" mass="11387">MYHDLFTDELERLKQSKQATQWVLKAGGIQIGFEATIKDVHGLPRRSVRFSKIKNVYVSFDDECELQMQNEHIMHIVNESGEIVARFGEKPAPKVNVQS</sequence>
<gene>
    <name evidence="1" type="ORF">BLL40_02710</name>
</gene>
<comment type="caution">
    <text evidence="1">The sequence shown here is derived from an EMBL/GenBank/DDBJ whole genome shotgun (WGS) entry which is preliminary data.</text>
</comment>
<dbReference type="RefSeq" id="WP_073710346.1">
    <property type="nucleotide sequence ID" value="NZ_MRWQ01000001.1"/>
</dbReference>
<evidence type="ECO:0000313" key="1">
    <source>
        <dbReference type="EMBL" id="OKL38346.1"/>
    </source>
</evidence>
<organism evidence="1 2">
    <name type="scientific">Domibacillus mangrovi</name>
    <dbReference type="NCBI Taxonomy" id="1714354"/>
    <lineage>
        <taxon>Bacteria</taxon>
        <taxon>Bacillati</taxon>
        <taxon>Bacillota</taxon>
        <taxon>Bacilli</taxon>
        <taxon>Bacillales</taxon>
        <taxon>Bacillaceae</taxon>
        <taxon>Domibacillus</taxon>
    </lineage>
</organism>
<keyword evidence="2" id="KW-1185">Reference proteome</keyword>
<protein>
    <submittedName>
        <fullName evidence="1">Uncharacterized protein</fullName>
    </submittedName>
</protein>
<reference evidence="1 2" key="1">
    <citation type="submission" date="2016-12" db="EMBL/GenBank/DDBJ databases">
        <title>Domibacillus sp. SAOS 44 whole genome sequencing.</title>
        <authorList>
            <person name="Verma A."/>
            <person name="Krishnamurthi S."/>
        </authorList>
    </citation>
    <scope>NUCLEOTIDE SEQUENCE [LARGE SCALE GENOMIC DNA]</scope>
    <source>
        <strain evidence="1 2">SAOS 44</strain>
    </source>
</reference>
<evidence type="ECO:0000313" key="2">
    <source>
        <dbReference type="Proteomes" id="UP000186524"/>
    </source>
</evidence>
<proteinExistence type="predicted"/>
<dbReference type="EMBL" id="MRWQ01000001">
    <property type="protein sequence ID" value="OKL38346.1"/>
    <property type="molecule type" value="Genomic_DNA"/>
</dbReference>
<accession>A0A1Q5P7W0</accession>
<dbReference type="STRING" id="1714354.BLL40_02710"/>
<name>A0A1Q5P7W0_9BACI</name>
<dbReference type="AlphaFoldDB" id="A0A1Q5P7W0"/>